<evidence type="ECO:0000256" key="3">
    <source>
        <dbReference type="ARBA" id="ARBA00022729"/>
    </source>
</evidence>
<dbReference type="FunFam" id="3.10.250.10:FF:000001">
    <property type="entry name" value="Lysyl oxidase 4 isoform X1"/>
    <property type="match status" value="2"/>
</dbReference>
<feature type="domain" description="SRCR" evidence="11">
    <location>
        <begin position="172"/>
        <end position="270"/>
    </location>
</feature>
<name>A0A6J8B8B5_MYTCO</name>
<keyword evidence="6" id="KW-0472">Membrane</keyword>
<protein>
    <recommendedName>
        <fullName evidence="11">SRCR domain-containing protein</fullName>
    </recommendedName>
</protein>
<dbReference type="PANTHER" id="PTHR19331:SF487">
    <property type="entry name" value="SOLUBLE SCAVENGER RECEPTOR CYSTEINE-RICH DOMAIN-CONTAINING PROTEIN SSC5D"/>
    <property type="match status" value="1"/>
</dbReference>
<feature type="domain" description="SRCR" evidence="11">
    <location>
        <begin position="359"/>
        <end position="465"/>
    </location>
</feature>
<dbReference type="PANTHER" id="PTHR19331">
    <property type="entry name" value="SCAVENGER RECEPTOR DOMAIN-CONTAINING"/>
    <property type="match status" value="1"/>
</dbReference>
<dbReference type="SUPFAM" id="SSF56487">
    <property type="entry name" value="SRCR-like"/>
    <property type="match status" value="5"/>
</dbReference>
<proteinExistence type="predicted"/>
<dbReference type="OrthoDB" id="6156774at2759"/>
<keyword evidence="13" id="KW-1185">Reference proteome</keyword>
<evidence type="ECO:0000256" key="5">
    <source>
        <dbReference type="ARBA" id="ARBA00022989"/>
    </source>
</evidence>
<evidence type="ECO:0000256" key="9">
    <source>
        <dbReference type="PROSITE-ProRule" id="PRU00196"/>
    </source>
</evidence>
<gene>
    <name evidence="12" type="ORF">MCOR_14978</name>
</gene>
<dbReference type="FunFam" id="3.10.250.10:FF:000016">
    <property type="entry name" value="Scavenger receptor cysteine-rich protein type 12"/>
    <property type="match status" value="2"/>
</dbReference>
<dbReference type="InterPro" id="IPR001190">
    <property type="entry name" value="SRCR"/>
</dbReference>
<dbReference type="AlphaFoldDB" id="A0A6J8B8B5"/>
<organism evidence="12 13">
    <name type="scientific">Mytilus coruscus</name>
    <name type="common">Sea mussel</name>
    <dbReference type="NCBI Taxonomy" id="42192"/>
    <lineage>
        <taxon>Eukaryota</taxon>
        <taxon>Metazoa</taxon>
        <taxon>Spiralia</taxon>
        <taxon>Lophotrochozoa</taxon>
        <taxon>Mollusca</taxon>
        <taxon>Bivalvia</taxon>
        <taxon>Autobranchia</taxon>
        <taxon>Pteriomorphia</taxon>
        <taxon>Mytilida</taxon>
        <taxon>Mytiloidea</taxon>
        <taxon>Mytilidae</taxon>
        <taxon>Mytilinae</taxon>
        <taxon>Mytilus</taxon>
    </lineage>
</organism>
<evidence type="ECO:0000256" key="7">
    <source>
        <dbReference type="ARBA" id="ARBA00023157"/>
    </source>
</evidence>
<evidence type="ECO:0000256" key="4">
    <source>
        <dbReference type="ARBA" id="ARBA00022737"/>
    </source>
</evidence>
<evidence type="ECO:0000313" key="13">
    <source>
        <dbReference type="Proteomes" id="UP000507470"/>
    </source>
</evidence>
<keyword evidence="3" id="KW-0732">Signal</keyword>
<evidence type="ECO:0000256" key="10">
    <source>
        <dbReference type="SAM" id="MobiDB-lite"/>
    </source>
</evidence>
<evidence type="ECO:0000313" key="12">
    <source>
        <dbReference type="EMBL" id="CAC5378839.1"/>
    </source>
</evidence>
<comment type="caution">
    <text evidence="9">Lacks conserved residue(s) required for the propagation of feature annotation.</text>
</comment>
<dbReference type="InterPro" id="IPR036772">
    <property type="entry name" value="SRCR-like_dom_sf"/>
</dbReference>
<dbReference type="Pfam" id="PF00530">
    <property type="entry name" value="SRCR"/>
    <property type="match status" value="5"/>
</dbReference>
<dbReference type="PRINTS" id="PR00258">
    <property type="entry name" value="SPERACTRCPTR"/>
</dbReference>
<comment type="subcellular location">
    <subcellularLocation>
        <location evidence="1">Membrane</location>
        <topology evidence="1">Single-pass membrane protein</topology>
    </subcellularLocation>
</comment>
<feature type="compositionally biased region" description="Basic and acidic residues" evidence="10">
    <location>
        <begin position="8"/>
        <end position="20"/>
    </location>
</feature>
<keyword evidence="8" id="KW-0325">Glycoprotein</keyword>
<feature type="disulfide bond" evidence="9">
    <location>
        <begin position="141"/>
        <end position="151"/>
    </location>
</feature>
<feature type="domain" description="SRCR" evidence="11">
    <location>
        <begin position="73"/>
        <end position="172"/>
    </location>
</feature>
<feature type="disulfide bond" evidence="9">
    <location>
        <begin position="239"/>
        <end position="249"/>
    </location>
</feature>
<dbReference type="GO" id="GO:0016020">
    <property type="term" value="C:membrane"/>
    <property type="evidence" value="ECO:0007669"/>
    <property type="project" value="UniProtKB-SubCell"/>
</dbReference>
<keyword evidence="4" id="KW-0677">Repeat</keyword>
<feature type="domain" description="SRCR" evidence="11">
    <location>
        <begin position="269"/>
        <end position="367"/>
    </location>
</feature>
<evidence type="ECO:0000256" key="2">
    <source>
        <dbReference type="ARBA" id="ARBA00022692"/>
    </source>
</evidence>
<dbReference type="EMBL" id="CACVKT020002606">
    <property type="protein sequence ID" value="CAC5378839.1"/>
    <property type="molecule type" value="Genomic_DNA"/>
</dbReference>
<reference evidence="12 13" key="1">
    <citation type="submission" date="2020-06" db="EMBL/GenBank/DDBJ databases">
        <authorList>
            <person name="Li R."/>
            <person name="Bekaert M."/>
        </authorList>
    </citation>
    <scope>NUCLEOTIDE SEQUENCE [LARGE SCALE GENOMIC DNA]</scope>
    <source>
        <strain evidence="13">wild</strain>
    </source>
</reference>
<evidence type="ECO:0000256" key="1">
    <source>
        <dbReference type="ARBA" id="ARBA00004167"/>
    </source>
</evidence>
<dbReference type="Proteomes" id="UP000507470">
    <property type="component" value="Unassembled WGS sequence"/>
</dbReference>
<dbReference type="Gene3D" id="3.10.250.10">
    <property type="entry name" value="SRCR-like domain"/>
    <property type="match status" value="5"/>
</dbReference>
<dbReference type="SMART" id="SM00202">
    <property type="entry name" value="SR"/>
    <property type="match status" value="4"/>
</dbReference>
<feature type="disulfide bond" evidence="9">
    <location>
        <begin position="434"/>
        <end position="444"/>
    </location>
</feature>
<dbReference type="PROSITE" id="PS50287">
    <property type="entry name" value="SRCR_2"/>
    <property type="match status" value="5"/>
</dbReference>
<sequence>MGRNRSKLFTEKKVRDDRHGTSVGNTVSSGTGKIWKTNLRCTGVESKLDDCKEGGTAGSCSHSDDVGIYCFNETINPGDLRLISGRLEIFYNETWGTVCDDNFDDVDAQVACRELGYNNGIFIGSTNESVTGKIWLDDVDCCGDENKFEHCPHAKWGVENCFKGENVKIKCNNAIEGEVRNSSGKLEILHNSEWGTVCRDSFGEIEATVACKQLAYRKGDVLETGKTDNLRIWLDNLRCNGEETKLIDCSHDDWGKHTCSHCNVAGLSCSETQGDLRINSNRLEMYYNGTWGTVCSDEFDDKDATVACRQLGYNTGKSLGPKVDGQTGGIWLFDMTCTGNELRLTDCAGSVRMRSSCRINEVGIECSNSNDGDIRIISNGLEIFHDNEWGTVCHKYFDETDASVACSQLGYSNGDVNYSYFYDTGKIWLTKVNCKGEEKKLAKCLHAEWGKNNCSRLVGIKIITVSGEIKFIKILQEDLKHCMPR</sequence>
<feature type="domain" description="SRCR" evidence="11">
    <location>
        <begin position="30"/>
        <end position="71"/>
    </location>
</feature>
<keyword evidence="2" id="KW-0812">Transmembrane</keyword>
<evidence type="ECO:0000256" key="6">
    <source>
        <dbReference type="ARBA" id="ARBA00023136"/>
    </source>
</evidence>
<keyword evidence="5" id="KW-1133">Transmembrane helix</keyword>
<keyword evidence="7 9" id="KW-1015">Disulfide bond</keyword>
<feature type="disulfide bond" evidence="9">
    <location>
        <begin position="41"/>
        <end position="51"/>
    </location>
</feature>
<evidence type="ECO:0000256" key="8">
    <source>
        <dbReference type="ARBA" id="ARBA00023180"/>
    </source>
</evidence>
<evidence type="ECO:0000259" key="11">
    <source>
        <dbReference type="PROSITE" id="PS50287"/>
    </source>
</evidence>
<feature type="region of interest" description="Disordered" evidence="10">
    <location>
        <begin position="1"/>
        <end position="28"/>
    </location>
</feature>
<feature type="disulfide bond" evidence="9">
    <location>
        <begin position="337"/>
        <end position="347"/>
    </location>
</feature>
<accession>A0A6J8B8B5</accession>